<protein>
    <submittedName>
        <fullName evidence="1">Uncharacterized protein</fullName>
    </submittedName>
</protein>
<dbReference type="InterPro" id="IPR022036">
    <property type="entry name" value="DUF3605"/>
</dbReference>
<dbReference type="GO" id="GO:0005737">
    <property type="term" value="C:cytoplasm"/>
    <property type="evidence" value="ECO:0007669"/>
    <property type="project" value="TreeGrafter"/>
</dbReference>
<dbReference type="Proteomes" id="UP000076722">
    <property type="component" value="Unassembled WGS sequence"/>
</dbReference>
<dbReference type="GO" id="GO:0006044">
    <property type="term" value="P:N-acetylglucosamine metabolic process"/>
    <property type="evidence" value="ECO:0007669"/>
    <property type="project" value="TreeGrafter"/>
</dbReference>
<dbReference type="Pfam" id="PF12239">
    <property type="entry name" value="DUF3605"/>
    <property type="match status" value="1"/>
</dbReference>
<reference evidence="1 2" key="1">
    <citation type="journal article" date="2016" name="Mol. Biol. Evol.">
        <title>Comparative Genomics of Early-Diverging Mushroom-Forming Fungi Provides Insights into the Origins of Lignocellulose Decay Capabilities.</title>
        <authorList>
            <person name="Nagy L.G."/>
            <person name="Riley R."/>
            <person name="Tritt A."/>
            <person name="Adam C."/>
            <person name="Daum C."/>
            <person name="Floudas D."/>
            <person name="Sun H."/>
            <person name="Yadav J.S."/>
            <person name="Pangilinan J."/>
            <person name="Larsson K.H."/>
            <person name="Matsuura K."/>
            <person name="Barry K."/>
            <person name="Labutti K."/>
            <person name="Kuo R."/>
            <person name="Ohm R.A."/>
            <person name="Bhattacharya S.S."/>
            <person name="Shirouzu T."/>
            <person name="Yoshinaga Y."/>
            <person name="Martin F.M."/>
            <person name="Grigoriev I.V."/>
            <person name="Hibbett D.S."/>
        </authorList>
    </citation>
    <scope>NUCLEOTIDE SEQUENCE [LARGE SCALE GENOMIC DNA]</scope>
    <source>
        <strain evidence="1 2">HHB9708</strain>
    </source>
</reference>
<sequence length="219" mass="25073">MDLVEDIPTHQELLVSYPPQYTWQELKNIIASGDLGLLKRHRDLQARYDLWSAKVREAKGSTVRFLLEHRLHWDKDTLDQGVGAINPPYFTPYIPEHLVKIVPNDWPYSVPFEVVHSIIWTRLPVVHAETVGPEHAAAVYQDGLWGFSGGESADTSASLDVQSSDQVDIYPTKAASFIHQFVVKHWPELEWETAWFWNPPRLQSVPGLAHIHVFARPKL</sequence>
<dbReference type="PANTHER" id="PTHR35020:SF2">
    <property type="entry name" value="N-ACETYLGLUCOSAMINE-INDUCED PROTEIN 1"/>
    <property type="match status" value="1"/>
</dbReference>
<organism evidence="1 2">
    <name type="scientific">Sistotremastrum niveocremeum HHB9708</name>
    <dbReference type="NCBI Taxonomy" id="1314777"/>
    <lineage>
        <taxon>Eukaryota</taxon>
        <taxon>Fungi</taxon>
        <taxon>Dikarya</taxon>
        <taxon>Basidiomycota</taxon>
        <taxon>Agaricomycotina</taxon>
        <taxon>Agaricomycetes</taxon>
        <taxon>Sistotremastrales</taxon>
        <taxon>Sistotremastraceae</taxon>
        <taxon>Sertulicium</taxon>
        <taxon>Sertulicium niveocremeum</taxon>
    </lineage>
</organism>
<dbReference type="AlphaFoldDB" id="A0A164UUD7"/>
<dbReference type="OrthoDB" id="1532798at2759"/>
<dbReference type="STRING" id="1314777.A0A164UUD7"/>
<gene>
    <name evidence="1" type="ORF">SISNIDRAFT_474463</name>
</gene>
<dbReference type="EMBL" id="KV419407">
    <property type="protein sequence ID" value="KZS93547.1"/>
    <property type="molecule type" value="Genomic_DNA"/>
</dbReference>
<dbReference type="PANTHER" id="PTHR35020">
    <property type="entry name" value="N-ACETYLGLUCOSAMINE-INDUCED PROTEIN 1"/>
    <property type="match status" value="1"/>
</dbReference>
<proteinExistence type="predicted"/>
<evidence type="ECO:0000313" key="2">
    <source>
        <dbReference type="Proteomes" id="UP000076722"/>
    </source>
</evidence>
<evidence type="ECO:0000313" key="1">
    <source>
        <dbReference type="EMBL" id="KZS93547.1"/>
    </source>
</evidence>
<keyword evidence="2" id="KW-1185">Reference proteome</keyword>
<accession>A0A164UUD7</accession>
<name>A0A164UUD7_9AGAM</name>